<keyword evidence="7" id="KW-0282">Flagellum</keyword>
<keyword evidence="4" id="KW-0175">Coiled coil</keyword>
<comment type="function">
    <text evidence="3">Flagellin is the subunit protein which polymerizes to form the filaments of bacterial flagella.</text>
</comment>
<accession>A0A2G6MS67</accession>
<feature type="domain" description="Flagellin N-terminal" evidence="5">
    <location>
        <begin position="10"/>
        <end position="133"/>
    </location>
</feature>
<dbReference type="GO" id="GO:0005198">
    <property type="term" value="F:structural molecule activity"/>
    <property type="evidence" value="ECO:0007669"/>
    <property type="project" value="InterPro"/>
</dbReference>
<keyword evidence="2 3" id="KW-0975">Bacterial flagellum</keyword>
<evidence type="ECO:0000256" key="2">
    <source>
        <dbReference type="ARBA" id="ARBA00023143"/>
    </source>
</evidence>
<dbReference type="Pfam" id="PF00700">
    <property type="entry name" value="Flagellin_C"/>
    <property type="match status" value="1"/>
</dbReference>
<keyword evidence="3" id="KW-0964">Secreted</keyword>
<comment type="subcellular location">
    <subcellularLocation>
        <location evidence="3">Secreted</location>
    </subcellularLocation>
    <subcellularLocation>
        <location evidence="3">Bacterial flagellum</location>
    </subcellularLocation>
</comment>
<dbReference type="EMBL" id="PDTI01000029">
    <property type="protein sequence ID" value="PIE62796.1"/>
    <property type="molecule type" value="Genomic_DNA"/>
</dbReference>
<evidence type="ECO:0000313" key="8">
    <source>
        <dbReference type="Proteomes" id="UP000231203"/>
    </source>
</evidence>
<dbReference type="GO" id="GO:0009288">
    <property type="term" value="C:bacterial-type flagellum"/>
    <property type="evidence" value="ECO:0007669"/>
    <property type="project" value="InterPro"/>
</dbReference>
<sequence>MRVATISIYKQATYQLGRLTSDLNKANEVLSNNHLKISSASDDPSGMKQVLTINSDQAALEQYQVNVDQAQNVLTTAESALNSMAGQLSEMKLLCASLANASASYQERSNAADSMLVYLDSLLDLANTDTYGGYVFGGENNQTTPFTCDNDDNPTSVTYNGNSDPVNISTSKHTTISLDCCGSDLFYEDEIIVDTTNNRIVFTEDPGTGEGNILTIEATITSGTYSKEELAAVVEDTLNDASEEYGYNVLYQAAYDENTNTFSIGTHGKRDTPMSVTFEAIQTQTVRISNFESVGQDYQDVEIEIVDPTSLTEYTPEPEGTKPLTLTYTGEGSWEVSNDPGYGLPFEIKTSNDTIEIDVNDTGGPDIVIDLNDTPMVDDTVSFDIVKGYENASILPDLGFESQFVKVETVTSDASVASSFLVVKGGNDTIDFTETPLGKAGPSVQLTAVIEDGTYSDPESYAAAVEKSLESASAENGSRVNYSVAYDQETSTFTISEDTDTGRQLESFDLLFFSIQRAMTRLGNHYKSLTSSLSSVGSIYNSTTITEATISDSDFTLTTQLSTVREADPVEAIMDLKTAKTVYEAALSSTSSVMGLSLVDYMG</sequence>
<dbReference type="InterPro" id="IPR046358">
    <property type="entry name" value="Flagellin_C"/>
</dbReference>
<dbReference type="PANTHER" id="PTHR42792">
    <property type="entry name" value="FLAGELLIN"/>
    <property type="match status" value="1"/>
</dbReference>
<evidence type="ECO:0000259" key="5">
    <source>
        <dbReference type="Pfam" id="PF00669"/>
    </source>
</evidence>
<name>A0A2G6MS67_9BACT</name>
<evidence type="ECO:0000256" key="1">
    <source>
        <dbReference type="ARBA" id="ARBA00005709"/>
    </source>
</evidence>
<comment type="caution">
    <text evidence="7">The sequence shown here is derived from an EMBL/GenBank/DDBJ whole genome shotgun (WGS) entry which is preliminary data.</text>
</comment>
<proteinExistence type="inferred from homology"/>
<dbReference type="AlphaFoldDB" id="A0A2G6MS67"/>
<comment type="similarity">
    <text evidence="1 3">Belongs to the bacterial flagellin family.</text>
</comment>
<dbReference type="Gene3D" id="1.20.1330.10">
    <property type="entry name" value="f41 fragment of flagellin, N-terminal domain"/>
    <property type="match status" value="1"/>
</dbReference>
<dbReference type="InterPro" id="IPR001492">
    <property type="entry name" value="Flagellin"/>
</dbReference>
<protein>
    <recommendedName>
        <fullName evidence="3">Flagellin</fullName>
    </recommendedName>
</protein>
<dbReference type="Proteomes" id="UP000231203">
    <property type="component" value="Unassembled WGS sequence"/>
</dbReference>
<evidence type="ECO:0000256" key="4">
    <source>
        <dbReference type="SAM" id="Coils"/>
    </source>
</evidence>
<evidence type="ECO:0000259" key="6">
    <source>
        <dbReference type="Pfam" id="PF00700"/>
    </source>
</evidence>
<evidence type="ECO:0000256" key="3">
    <source>
        <dbReference type="RuleBase" id="RU362073"/>
    </source>
</evidence>
<feature type="domain" description="Flagellin C-terminal" evidence="6">
    <location>
        <begin position="523"/>
        <end position="601"/>
    </location>
</feature>
<organism evidence="7 8">
    <name type="scientific">Desulfobacter postgatei</name>
    <dbReference type="NCBI Taxonomy" id="2293"/>
    <lineage>
        <taxon>Bacteria</taxon>
        <taxon>Pseudomonadati</taxon>
        <taxon>Thermodesulfobacteriota</taxon>
        <taxon>Desulfobacteria</taxon>
        <taxon>Desulfobacterales</taxon>
        <taxon>Desulfobacteraceae</taxon>
        <taxon>Desulfobacter</taxon>
    </lineage>
</organism>
<reference evidence="7 8" key="1">
    <citation type="submission" date="2017-10" db="EMBL/GenBank/DDBJ databases">
        <title>Novel microbial diversity and functional potential in the marine mammal oral microbiome.</title>
        <authorList>
            <person name="Dudek N.K."/>
            <person name="Sun C.L."/>
            <person name="Burstein D."/>
            <person name="Kantor R.S."/>
            <person name="Aliaga Goltsman D.S."/>
            <person name="Bik E.M."/>
            <person name="Thomas B.C."/>
            <person name="Banfield J.F."/>
            <person name="Relman D.A."/>
        </authorList>
    </citation>
    <scope>NUCLEOTIDE SEQUENCE [LARGE SCALE GENOMIC DNA]</scope>
    <source>
        <strain evidence="7">DOLJORAL78_47_202</strain>
    </source>
</reference>
<keyword evidence="7" id="KW-0969">Cilium</keyword>
<evidence type="ECO:0000313" key="7">
    <source>
        <dbReference type="EMBL" id="PIE62796.1"/>
    </source>
</evidence>
<dbReference type="SUPFAM" id="SSF64518">
    <property type="entry name" value="Phase 1 flagellin"/>
    <property type="match status" value="1"/>
</dbReference>
<dbReference type="InterPro" id="IPR001029">
    <property type="entry name" value="Flagellin_N"/>
</dbReference>
<dbReference type="PANTHER" id="PTHR42792:SF1">
    <property type="entry name" value="FLAGELLAR HOOK-ASSOCIATED PROTEIN 3"/>
    <property type="match status" value="1"/>
</dbReference>
<keyword evidence="7" id="KW-0966">Cell projection</keyword>
<feature type="coiled-coil region" evidence="4">
    <location>
        <begin position="53"/>
        <end position="80"/>
    </location>
</feature>
<gene>
    <name evidence="7" type="ORF">CSA25_03370</name>
</gene>
<dbReference type="Pfam" id="PF00669">
    <property type="entry name" value="Flagellin_N"/>
    <property type="match status" value="1"/>
</dbReference>